<dbReference type="EMBL" id="JAKOGI010000586">
    <property type="protein sequence ID" value="KAJ8432738.1"/>
    <property type="molecule type" value="Genomic_DNA"/>
</dbReference>
<keyword evidence="3" id="KW-1185">Reference proteome</keyword>
<reference evidence="2" key="1">
    <citation type="submission" date="2022-04" db="EMBL/GenBank/DDBJ databases">
        <title>Carnegiea gigantea Genome sequencing and assembly v2.</title>
        <authorList>
            <person name="Copetti D."/>
            <person name="Sanderson M.J."/>
            <person name="Burquez A."/>
            <person name="Wojciechowski M.F."/>
        </authorList>
    </citation>
    <scope>NUCLEOTIDE SEQUENCE</scope>
    <source>
        <strain evidence="2">SGP5-SGP5p</strain>
        <tissue evidence="2">Aerial part</tissue>
    </source>
</reference>
<protein>
    <submittedName>
        <fullName evidence="2">Uncharacterized protein</fullName>
    </submittedName>
</protein>
<evidence type="ECO:0000256" key="1">
    <source>
        <dbReference type="SAM" id="MobiDB-lite"/>
    </source>
</evidence>
<feature type="region of interest" description="Disordered" evidence="1">
    <location>
        <begin position="1"/>
        <end position="23"/>
    </location>
</feature>
<organism evidence="2 3">
    <name type="scientific">Carnegiea gigantea</name>
    <dbReference type="NCBI Taxonomy" id="171969"/>
    <lineage>
        <taxon>Eukaryota</taxon>
        <taxon>Viridiplantae</taxon>
        <taxon>Streptophyta</taxon>
        <taxon>Embryophyta</taxon>
        <taxon>Tracheophyta</taxon>
        <taxon>Spermatophyta</taxon>
        <taxon>Magnoliopsida</taxon>
        <taxon>eudicotyledons</taxon>
        <taxon>Gunneridae</taxon>
        <taxon>Pentapetalae</taxon>
        <taxon>Caryophyllales</taxon>
        <taxon>Cactineae</taxon>
        <taxon>Cactaceae</taxon>
        <taxon>Cactoideae</taxon>
        <taxon>Echinocereeae</taxon>
        <taxon>Carnegiea</taxon>
    </lineage>
</organism>
<accession>A0A9Q1JXK4</accession>
<comment type="caution">
    <text evidence="2">The sequence shown here is derived from an EMBL/GenBank/DDBJ whole genome shotgun (WGS) entry which is preliminary data.</text>
</comment>
<evidence type="ECO:0000313" key="3">
    <source>
        <dbReference type="Proteomes" id="UP001153076"/>
    </source>
</evidence>
<dbReference type="AlphaFoldDB" id="A0A9Q1JXK4"/>
<proteinExistence type="predicted"/>
<name>A0A9Q1JXK4_9CARY</name>
<evidence type="ECO:0000313" key="2">
    <source>
        <dbReference type="EMBL" id="KAJ8432738.1"/>
    </source>
</evidence>
<dbReference type="Proteomes" id="UP001153076">
    <property type="component" value="Unassembled WGS sequence"/>
</dbReference>
<sequence>MCIKEDRESKGNKRGNGGKESRRLWQKAEEKKMNEHFGTVTTASGSCKAASLAAAVSQDSGKWPVVGGVDLWRMVDRGGRCSVVAESVAGSKGVRDNNNSYENVGEMTTGSPVVNNCVVTTASSTCPFLPDHSNESSVISMQTIGGVHTFSFLFLVDKYRHSYFVRMHTEFAACSNLLESLQST</sequence>
<gene>
    <name evidence="2" type="ORF">Cgig2_015656</name>
</gene>